<dbReference type="EMBL" id="LR134253">
    <property type="protein sequence ID" value="VED50531.1"/>
    <property type="molecule type" value="Genomic_DNA"/>
</dbReference>
<dbReference type="AlphaFoldDB" id="A0A7Z8ZAI1"/>
<name>A0A7Z8ZAI1_RAOTE</name>
<reference evidence="2 3" key="1">
    <citation type="submission" date="2018-12" db="EMBL/GenBank/DDBJ databases">
        <authorList>
            <consortium name="Pathogen Informatics"/>
        </authorList>
    </citation>
    <scope>NUCLEOTIDE SEQUENCE [LARGE SCALE GENOMIC DNA]</scope>
    <source>
        <strain evidence="2 3">NCTC9997</strain>
    </source>
</reference>
<proteinExistence type="predicted"/>
<sequence>MTLGGATPADSPLLRRPDLLRSLVTYWQHHPGLSYLFSGMFIGPTSQAPRPDEGRDEALYEMEIAFQNMPEGLVDTPWLVDRLMRNLLVDITGNTHRSEFCIDKLYAAGSSSGRLGLLEFRGFEMPPHARMSLVQLLLLRCLVARFWNQPYHKPLVRWGTQLHDKFMLPHFVWQDVKEVVDDLQRHGYPFKLSWLLPFEEFRFPHYGRQQIDDIELELRWAIEPWHVLGEEVTQSGTSRYVDSSVERLQVRLSGLTEGRYVLACNGRRVPLRATGKKGEMVGAVRYRAWAPTSALHPTLGVNTPLVFDLIDTWNGLSIGGCSYRVSHPGGRHYETLPVNSNEAEARRVNRFWDHGFTQGVLTPPPAFSALRTFYEHEQVPRPMAPPEEEPGDEYPHTLDLRRKYTRI</sequence>
<keyword evidence="3" id="KW-1185">Reference proteome</keyword>
<gene>
    <name evidence="2" type="ORF">NCTC9997_03287</name>
</gene>
<feature type="domain" description="DUF2126" evidence="1">
    <location>
        <begin position="1"/>
        <end position="401"/>
    </location>
</feature>
<dbReference type="InterPro" id="IPR018667">
    <property type="entry name" value="DUF2126"/>
</dbReference>
<evidence type="ECO:0000259" key="1">
    <source>
        <dbReference type="Pfam" id="PF09899"/>
    </source>
</evidence>
<dbReference type="Proteomes" id="UP000267630">
    <property type="component" value="Chromosome 3"/>
</dbReference>
<dbReference type="Pfam" id="PF09899">
    <property type="entry name" value="DUF2126"/>
    <property type="match status" value="1"/>
</dbReference>
<evidence type="ECO:0000313" key="3">
    <source>
        <dbReference type="Proteomes" id="UP000267630"/>
    </source>
</evidence>
<organism evidence="2 3">
    <name type="scientific">Raoultella terrigena</name>
    <name type="common">Klebsiella terrigena</name>
    <dbReference type="NCBI Taxonomy" id="577"/>
    <lineage>
        <taxon>Bacteria</taxon>
        <taxon>Pseudomonadati</taxon>
        <taxon>Pseudomonadota</taxon>
        <taxon>Gammaproteobacteria</taxon>
        <taxon>Enterobacterales</taxon>
        <taxon>Enterobacteriaceae</taxon>
        <taxon>Klebsiella/Raoultella group</taxon>
        <taxon>Raoultella</taxon>
    </lineage>
</organism>
<evidence type="ECO:0000313" key="2">
    <source>
        <dbReference type="EMBL" id="VED50531.1"/>
    </source>
</evidence>
<protein>
    <submittedName>
        <fullName evidence="2">Uncharacterized protein conserved in bacteria</fullName>
    </submittedName>
</protein>
<accession>A0A7Z8ZAI1</accession>